<sequence length="166" mass="18800">MDQRIGALRSARRAQAAYEALDDIFVKLDGKVAEQKAKRRRVLPLDFVHESTGTIVEFDEMQHFTSFRRHSLELYPEGVSTGFDLDRYIVICHDWSTRADNYRAAKAATGFGPGGRQKQRAYFDDLRDLAVPAMGGPGVIRVACFDNDGRAAYAREREKLQKLMTV</sequence>
<dbReference type="InterPro" id="IPR055679">
    <property type="entry name" value="DUF7255"/>
</dbReference>
<evidence type="ECO:0000313" key="2">
    <source>
        <dbReference type="Proteomes" id="UP001500752"/>
    </source>
</evidence>
<reference evidence="2" key="1">
    <citation type="journal article" date="2019" name="Int. J. Syst. Evol. Microbiol.">
        <title>The Global Catalogue of Microorganisms (GCM) 10K type strain sequencing project: providing services to taxonomists for standard genome sequencing and annotation.</title>
        <authorList>
            <consortium name="The Broad Institute Genomics Platform"/>
            <consortium name="The Broad Institute Genome Sequencing Center for Infectious Disease"/>
            <person name="Wu L."/>
            <person name="Ma J."/>
        </authorList>
    </citation>
    <scope>NUCLEOTIDE SEQUENCE [LARGE SCALE GENOMIC DNA]</scope>
    <source>
        <strain evidence="2">JCM 30742</strain>
    </source>
</reference>
<protein>
    <submittedName>
        <fullName evidence="1">Uncharacterized protein</fullName>
    </submittedName>
</protein>
<organism evidence="1 2">
    <name type="scientific">Arthrobacter ginkgonis</name>
    <dbReference type="NCBI Taxonomy" id="1630594"/>
    <lineage>
        <taxon>Bacteria</taxon>
        <taxon>Bacillati</taxon>
        <taxon>Actinomycetota</taxon>
        <taxon>Actinomycetes</taxon>
        <taxon>Micrococcales</taxon>
        <taxon>Micrococcaceae</taxon>
        <taxon>Arthrobacter</taxon>
    </lineage>
</organism>
<dbReference type="Proteomes" id="UP001500752">
    <property type="component" value="Unassembled WGS sequence"/>
</dbReference>
<keyword evidence="2" id="KW-1185">Reference proteome</keyword>
<dbReference type="Pfam" id="PF23913">
    <property type="entry name" value="DUF7255"/>
    <property type="match status" value="1"/>
</dbReference>
<dbReference type="EMBL" id="BAABEO010000034">
    <property type="protein sequence ID" value="GAA3701987.1"/>
    <property type="molecule type" value="Genomic_DNA"/>
</dbReference>
<name>A0ABP7D808_9MICC</name>
<gene>
    <name evidence="1" type="ORF">GCM10023081_43000</name>
</gene>
<accession>A0ABP7D808</accession>
<comment type="caution">
    <text evidence="1">The sequence shown here is derived from an EMBL/GenBank/DDBJ whole genome shotgun (WGS) entry which is preliminary data.</text>
</comment>
<proteinExistence type="predicted"/>
<evidence type="ECO:0000313" key="1">
    <source>
        <dbReference type="EMBL" id="GAA3701987.1"/>
    </source>
</evidence>